<gene>
    <name evidence="2" type="ORF">LI82_00025</name>
    <name evidence="1" type="ORF">LI82_01075</name>
</gene>
<proteinExistence type="predicted"/>
<dbReference type="EMBL" id="JRHO01000003">
    <property type="protein sequence ID" value="KGK99648.1"/>
    <property type="molecule type" value="Genomic_DNA"/>
</dbReference>
<evidence type="ECO:0000313" key="2">
    <source>
        <dbReference type="EMBL" id="KGK99817.1"/>
    </source>
</evidence>
<dbReference type="EMBL" id="JRHO01000001">
    <property type="protein sequence ID" value="KGK99817.1"/>
    <property type="molecule type" value="Genomic_DNA"/>
</dbReference>
<sequence>MLALLSTGFFLNNDAVASSPEVTDLEQIYRSAIEDAMIAEEDEICKELVPITESNTELQWMEDSGEKYVLVVTWTKYPESYPVGVNVSTWWGDTWVMVIPELKGFVQQNDIQDDELTVRLEQLIGLPYDNGNNYFVEMWVMPDDLFRPAPDPEITDTQAQLYFHENVSQEHLEWFNSLNSTTYEEYPWTRLGYTYDWGDPKSDVGLSEYVVKENSQVIINSVSTTHDYFDQESN</sequence>
<dbReference type="Proteomes" id="UP000029859">
    <property type="component" value="Unassembled WGS sequence"/>
</dbReference>
<evidence type="ECO:0000313" key="3">
    <source>
        <dbReference type="Proteomes" id="UP000029859"/>
    </source>
</evidence>
<protein>
    <submittedName>
        <fullName evidence="1">Uncharacterized protein</fullName>
    </submittedName>
</protein>
<comment type="caution">
    <text evidence="1">The sequence shown here is derived from an EMBL/GenBank/DDBJ whole genome shotgun (WGS) entry which is preliminary data.</text>
</comment>
<reference evidence="1 3" key="1">
    <citation type="submission" date="2014-09" db="EMBL/GenBank/DDBJ databases">
        <title>Draft genome sequence of an obligately methylotrophic methanogen, Methanococcoides methylutens, isolated from marine sediment.</title>
        <authorList>
            <person name="Guan Y."/>
            <person name="Ngugi D.K."/>
            <person name="Blom J."/>
            <person name="Ali S."/>
            <person name="Ferry J.G."/>
            <person name="Stingl U."/>
        </authorList>
    </citation>
    <scope>NUCLEOTIDE SEQUENCE [LARGE SCALE GENOMIC DNA]</scope>
    <source>
        <strain evidence="1 3">DSM 2657</strain>
    </source>
</reference>
<name>A0A099T698_METMT</name>
<evidence type="ECO:0000313" key="1">
    <source>
        <dbReference type="EMBL" id="KGK99648.1"/>
    </source>
</evidence>
<organism evidence="1 3">
    <name type="scientific">Methanococcoides methylutens</name>
    <dbReference type="NCBI Taxonomy" id="2226"/>
    <lineage>
        <taxon>Archaea</taxon>
        <taxon>Methanobacteriati</taxon>
        <taxon>Methanobacteriota</taxon>
        <taxon>Stenosarchaea group</taxon>
        <taxon>Methanomicrobia</taxon>
        <taxon>Methanosarcinales</taxon>
        <taxon>Methanosarcinaceae</taxon>
        <taxon>Methanococcoides</taxon>
    </lineage>
</organism>
<dbReference type="AlphaFoldDB" id="A0A099T698"/>
<keyword evidence="3" id="KW-1185">Reference proteome</keyword>
<accession>A0A099T698</accession>